<dbReference type="HOGENOM" id="CLU_1484156_0_0_1"/>
<proteinExistence type="predicted"/>
<reference evidence="1 3" key="1">
    <citation type="journal article" date="2011" name="Nature">
        <title>The Medicago genome provides insight into the evolution of rhizobial symbioses.</title>
        <authorList>
            <person name="Young N.D."/>
            <person name="Debelle F."/>
            <person name="Oldroyd G.E."/>
            <person name="Geurts R."/>
            <person name="Cannon S.B."/>
            <person name="Udvardi M.K."/>
            <person name="Benedito V.A."/>
            <person name="Mayer K.F."/>
            <person name="Gouzy J."/>
            <person name="Schoof H."/>
            <person name="Van de Peer Y."/>
            <person name="Proost S."/>
            <person name="Cook D.R."/>
            <person name="Meyers B.C."/>
            <person name="Spannagl M."/>
            <person name="Cheung F."/>
            <person name="De Mita S."/>
            <person name="Krishnakumar V."/>
            <person name="Gundlach H."/>
            <person name="Zhou S."/>
            <person name="Mudge J."/>
            <person name="Bharti A.K."/>
            <person name="Murray J.D."/>
            <person name="Naoumkina M.A."/>
            <person name="Rosen B."/>
            <person name="Silverstein K.A."/>
            <person name="Tang H."/>
            <person name="Rombauts S."/>
            <person name="Zhao P.X."/>
            <person name="Zhou P."/>
            <person name="Barbe V."/>
            <person name="Bardou P."/>
            <person name="Bechner M."/>
            <person name="Bellec A."/>
            <person name="Berger A."/>
            <person name="Berges H."/>
            <person name="Bidwell S."/>
            <person name="Bisseling T."/>
            <person name="Choisne N."/>
            <person name="Couloux A."/>
            <person name="Denny R."/>
            <person name="Deshpande S."/>
            <person name="Dai X."/>
            <person name="Doyle J.J."/>
            <person name="Dudez A.M."/>
            <person name="Farmer A.D."/>
            <person name="Fouteau S."/>
            <person name="Franken C."/>
            <person name="Gibelin C."/>
            <person name="Gish J."/>
            <person name="Goldstein S."/>
            <person name="Gonzalez A.J."/>
            <person name="Green P.J."/>
            <person name="Hallab A."/>
            <person name="Hartog M."/>
            <person name="Hua A."/>
            <person name="Humphray S.J."/>
            <person name="Jeong D.H."/>
            <person name="Jing Y."/>
            <person name="Jocker A."/>
            <person name="Kenton S.M."/>
            <person name="Kim D.J."/>
            <person name="Klee K."/>
            <person name="Lai H."/>
            <person name="Lang C."/>
            <person name="Lin S."/>
            <person name="Macmil S.L."/>
            <person name="Magdelenat G."/>
            <person name="Matthews L."/>
            <person name="McCorrison J."/>
            <person name="Monaghan E.L."/>
            <person name="Mun J.H."/>
            <person name="Najar F.Z."/>
            <person name="Nicholson C."/>
            <person name="Noirot C."/>
            <person name="O'Bleness M."/>
            <person name="Paule C.R."/>
            <person name="Poulain J."/>
            <person name="Prion F."/>
            <person name="Qin B."/>
            <person name="Qu C."/>
            <person name="Retzel E.F."/>
            <person name="Riddle C."/>
            <person name="Sallet E."/>
            <person name="Samain S."/>
            <person name="Samson N."/>
            <person name="Sanders I."/>
            <person name="Saurat O."/>
            <person name="Scarpelli C."/>
            <person name="Schiex T."/>
            <person name="Segurens B."/>
            <person name="Severin A.J."/>
            <person name="Sherrier D.J."/>
            <person name="Shi R."/>
            <person name="Sims S."/>
            <person name="Singer S.R."/>
            <person name="Sinharoy S."/>
            <person name="Sterck L."/>
            <person name="Viollet A."/>
            <person name="Wang B.B."/>
            <person name="Wang K."/>
            <person name="Wang M."/>
            <person name="Wang X."/>
            <person name="Warfsmann J."/>
            <person name="Weissenbach J."/>
            <person name="White D.D."/>
            <person name="White J.D."/>
            <person name="Wiley G.B."/>
            <person name="Wincker P."/>
            <person name="Xing Y."/>
            <person name="Yang L."/>
            <person name="Yao Z."/>
            <person name="Ying F."/>
            <person name="Zhai J."/>
            <person name="Zhou L."/>
            <person name="Zuber A."/>
            <person name="Denarie J."/>
            <person name="Dixon R.A."/>
            <person name="May G.D."/>
            <person name="Schwartz D.C."/>
            <person name="Rogers J."/>
            <person name="Quetier F."/>
            <person name="Town C.D."/>
            <person name="Roe B.A."/>
        </authorList>
    </citation>
    <scope>NUCLEOTIDE SEQUENCE [LARGE SCALE GENOMIC DNA]</scope>
    <source>
        <strain evidence="1">A17</strain>
        <strain evidence="2 3">cv. Jemalong A17</strain>
    </source>
</reference>
<name>A0A072TG03_MEDTR</name>
<gene>
    <name evidence="1" type="ORF">MTR_0242s0050</name>
</gene>
<evidence type="ECO:0000313" key="2">
    <source>
        <dbReference type="EnsemblPlants" id="KEH16297"/>
    </source>
</evidence>
<reference evidence="1 3" key="2">
    <citation type="journal article" date="2014" name="BMC Genomics">
        <title>An improved genome release (version Mt4.0) for the model legume Medicago truncatula.</title>
        <authorList>
            <person name="Tang H."/>
            <person name="Krishnakumar V."/>
            <person name="Bidwell S."/>
            <person name="Rosen B."/>
            <person name="Chan A."/>
            <person name="Zhou S."/>
            <person name="Gentzbittel L."/>
            <person name="Childs K.L."/>
            <person name="Yandell M."/>
            <person name="Gundlach H."/>
            <person name="Mayer K.F."/>
            <person name="Schwartz D.C."/>
            <person name="Town C.D."/>
        </authorList>
    </citation>
    <scope>GENOME REANNOTATION</scope>
    <source>
        <strain evidence="1">A17</strain>
        <strain evidence="2 3">cv. Jemalong A17</strain>
    </source>
</reference>
<evidence type="ECO:0000313" key="1">
    <source>
        <dbReference type="EMBL" id="KEH16297.1"/>
    </source>
</evidence>
<dbReference type="EnsemblPlants" id="KEH16297">
    <property type="protein sequence ID" value="KEH16297"/>
    <property type="gene ID" value="MTR_0242s0050"/>
</dbReference>
<dbReference type="Proteomes" id="UP000002051">
    <property type="component" value="Unassembled WGS sequence"/>
</dbReference>
<accession>A0A072TG03</accession>
<evidence type="ECO:0000313" key="3">
    <source>
        <dbReference type="Proteomes" id="UP000002051"/>
    </source>
</evidence>
<organism evidence="1 3">
    <name type="scientific">Medicago truncatula</name>
    <name type="common">Barrel medic</name>
    <name type="synonym">Medicago tribuloides</name>
    <dbReference type="NCBI Taxonomy" id="3880"/>
    <lineage>
        <taxon>Eukaryota</taxon>
        <taxon>Viridiplantae</taxon>
        <taxon>Streptophyta</taxon>
        <taxon>Embryophyta</taxon>
        <taxon>Tracheophyta</taxon>
        <taxon>Spermatophyta</taxon>
        <taxon>Magnoliopsida</taxon>
        <taxon>eudicotyledons</taxon>
        <taxon>Gunneridae</taxon>
        <taxon>Pentapetalae</taxon>
        <taxon>rosids</taxon>
        <taxon>fabids</taxon>
        <taxon>Fabales</taxon>
        <taxon>Fabaceae</taxon>
        <taxon>Papilionoideae</taxon>
        <taxon>50 kb inversion clade</taxon>
        <taxon>NPAAA clade</taxon>
        <taxon>Hologalegina</taxon>
        <taxon>IRL clade</taxon>
        <taxon>Trifolieae</taxon>
        <taxon>Medicago</taxon>
    </lineage>
</organism>
<reference evidence="2" key="3">
    <citation type="submission" date="2015-06" db="UniProtKB">
        <authorList>
            <consortium name="EnsemblPlants"/>
        </authorList>
    </citation>
    <scope>IDENTIFICATION</scope>
    <source>
        <strain evidence="2">cv. Jemalong A17</strain>
    </source>
</reference>
<sequence length="182" mass="20563">MIGALSSARLLGALSSARLKNFYVGKTGCYRYPDPYSLVVLGIEENVFNLLGNLGWVEMLRPMRGFQNFTYEFLSSIEFKKDKLNFDNPDHRVSFRLLNTDYEMSLVPFGVGKSSFIEPVWFIESGESPVLIGFGRVATVLTGSIAWPIHCSAQTGHTIGSWSDRFNRPVRFLKLCFPLLHI</sequence>
<dbReference type="EMBL" id="KL402967">
    <property type="protein sequence ID" value="KEH16297.1"/>
    <property type="molecule type" value="Genomic_DNA"/>
</dbReference>
<keyword evidence="3" id="KW-1185">Reference proteome</keyword>
<protein>
    <submittedName>
        <fullName evidence="1 2">Uncharacterized protein</fullName>
    </submittedName>
</protein>
<dbReference type="AlphaFoldDB" id="A0A072TG03"/>